<feature type="transmembrane region" description="Helical" evidence="10">
    <location>
        <begin position="131"/>
        <end position="150"/>
    </location>
</feature>
<feature type="transmembrane region" description="Helical" evidence="10">
    <location>
        <begin position="86"/>
        <end position="110"/>
    </location>
</feature>
<feature type="transmembrane region" description="Helical" evidence="10">
    <location>
        <begin position="20"/>
        <end position="41"/>
    </location>
</feature>
<dbReference type="InterPro" id="IPR006419">
    <property type="entry name" value="NMN_transpt_PnuC"/>
</dbReference>
<dbReference type="AlphaFoldDB" id="A0A1T0CPC7"/>
<keyword evidence="7 10" id="KW-0812">Transmembrane</keyword>
<keyword evidence="5" id="KW-0813">Transport</keyword>
<dbReference type="Proteomes" id="UP000189800">
    <property type="component" value="Unassembled WGS sequence"/>
</dbReference>
<feature type="transmembrane region" description="Helical" evidence="10">
    <location>
        <begin position="201"/>
        <end position="217"/>
    </location>
</feature>
<comment type="function">
    <text evidence="1">Required for nicotinamide riboside transport across the inner membrane.</text>
</comment>
<evidence type="ECO:0000256" key="10">
    <source>
        <dbReference type="SAM" id="Phobius"/>
    </source>
</evidence>
<dbReference type="GO" id="GO:0005886">
    <property type="term" value="C:plasma membrane"/>
    <property type="evidence" value="ECO:0007669"/>
    <property type="project" value="UniProtKB-SubCell"/>
</dbReference>
<feature type="transmembrane region" description="Helical" evidence="10">
    <location>
        <begin position="170"/>
        <end position="189"/>
    </location>
</feature>
<dbReference type="OrthoDB" id="7064848at2"/>
<evidence type="ECO:0000256" key="2">
    <source>
        <dbReference type="ARBA" id="ARBA00004651"/>
    </source>
</evidence>
<evidence type="ECO:0000256" key="3">
    <source>
        <dbReference type="ARBA" id="ARBA00006669"/>
    </source>
</evidence>
<keyword evidence="8 10" id="KW-1133">Transmembrane helix</keyword>
<feature type="transmembrane region" description="Helical" evidence="10">
    <location>
        <begin position="48"/>
        <end position="66"/>
    </location>
</feature>
<comment type="subcellular location">
    <subcellularLocation>
        <location evidence="2">Cell membrane</location>
        <topology evidence="2">Multi-pass membrane protein</topology>
    </subcellularLocation>
</comment>
<evidence type="ECO:0000256" key="8">
    <source>
        <dbReference type="ARBA" id="ARBA00022989"/>
    </source>
</evidence>
<dbReference type="PROSITE" id="PS51257">
    <property type="entry name" value="PROKAR_LIPOPROTEIN"/>
    <property type="match status" value="1"/>
</dbReference>
<dbReference type="EMBL" id="MUYU01000012">
    <property type="protein sequence ID" value="OOS24163.1"/>
    <property type="molecule type" value="Genomic_DNA"/>
</dbReference>
<accession>A0A1T0CPC7</accession>
<dbReference type="PANTHER" id="PTHR36122">
    <property type="entry name" value="NICOTINAMIDE RIBOSIDE TRANSPORTER PNUC"/>
    <property type="match status" value="1"/>
</dbReference>
<evidence type="ECO:0000256" key="7">
    <source>
        <dbReference type="ARBA" id="ARBA00022692"/>
    </source>
</evidence>
<comment type="caution">
    <text evidence="11">The sequence shown here is derived from an EMBL/GenBank/DDBJ whole genome shotgun (WGS) entry which is preliminary data.</text>
</comment>
<name>A0A1T0CPC7_9GAMM</name>
<dbReference type="RefSeq" id="WP_078254014.1">
    <property type="nucleotide sequence ID" value="NZ_MUYU01000012.1"/>
</dbReference>
<proteinExistence type="inferred from homology"/>
<evidence type="ECO:0000256" key="9">
    <source>
        <dbReference type="ARBA" id="ARBA00023136"/>
    </source>
</evidence>
<dbReference type="PANTHER" id="PTHR36122:SF2">
    <property type="entry name" value="NICOTINAMIDE RIBOSIDE TRANSPORTER PNUC"/>
    <property type="match status" value="1"/>
</dbReference>
<comment type="similarity">
    <text evidence="3">Belongs to the nicotinamide ribonucleoside (NR) uptake permease (TC 4.B.1) family.</text>
</comment>
<protein>
    <recommendedName>
        <fullName evidence="4">Nicotinamide riboside transporter PnuC</fullName>
    </recommendedName>
</protein>
<sequence>MKIALLDNITGFGKHDWSVYWVLIWFSCGLLALFFGFWTTTEQTALDWFYFAVSIIGLLCVVGLSFRKNIAGNGLGMLATAGEVVVQATSGAVGLMLAPLFNFFSHAYGVKYWASNTDADGDMVPKSANKYVWLLTVIFIIAGLLLFPVINRWLQAQGYGVISDDGSRFLGMIDFFWINVIGFVLSITAQATMILRYSFNWWLWILVNAVWLIVNIMTGNTIFAIQTVIYQVNAVVGLYGWYRSEQLAKGIR</sequence>
<keyword evidence="9 10" id="KW-0472">Membrane</keyword>
<dbReference type="NCBIfam" id="TIGR01528">
    <property type="entry name" value="NMN_trans_PnuC"/>
    <property type="match status" value="1"/>
</dbReference>
<evidence type="ECO:0000313" key="12">
    <source>
        <dbReference type="Proteomes" id="UP000189800"/>
    </source>
</evidence>
<gene>
    <name evidence="11" type="ORF">B0680_05090</name>
</gene>
<dbReference type="STRING" id="470453.B0680_05090"/>
<dbReference type="Pfam" id="PF04973">
    <property type="entry name" value="NMN_transporter"/>
    <property type="match status" value="1"/>
</dbReference>
<keyword evidence="12" id="KW-1185">Reference proteome</keyword>
<evidence type="ECO:0000256" key="4">
    <source>
        <dbReference type="ARBA" id="ARBA00017522"/>
    </source>
</evidence>
<reference evidence="11 12" key="1">
    <citation type="submission" date="2017-02" db="EMBL/GenBank/DDBJ databases">
        <title>Draft genome sequence of Moraxella pluranimalium CCUG 54913T type strain.</title>
        <authorList>
            <person name="Salva-Serra F."/>
            <person name="Engstrom-Jakobsson H."/>
            <person name="Thorell K."/>
            <person name="Jaen-Luchoro D."/>
            <person name="Gonzales-Siles L."/>
            <person name="Karlsson R."/>
            <person name="Yazdan S."/>
            <person name="Boulund F."/>
            <person name="Johnning A."/>
            <person name="Engstrand L."/>
            <person name="Kristiansson E."/>
            <person name="Moore E."/>
        </authorList>
    </citation>
    <scope>NUCLEOTIDE SEQUENCE [LARGE SCALE GENOMIC DNA]</scope>
    <source>
        <strain evidence="11 12">CCUG 54913</strain>
    </source>
</reference>
<evidence type="ECO:0000256" key="1">
    <source>
        <dbReference type="ARBA" id="ARBA00002672"/>
    </source>
</evidence>
<evidence type="ECO:0000313" key="11">
    <source>
        <dbReference type="EMBL" id="OOS24163.1"/>
    </source>
</evidence>
<evidence type="ECO:0000256" key="5">
    <source>
        <dbReference type="ARBA" id="ARBA00022448"/>
    </source>
</evidence>
<organism evidence="11 12">
    <name type="scientific">Moraxella pluranimalium</name>
    <dbReference type="NCBI Taxonomy" id="470453"/>
    <lineage>
        <taxon>Bacteria</taxon>
        <taxon>Pseudomonadati</taxon>
        <taxon>Pseudomonadota</taxon>
        <taxon>Gammaproteobacteria</taxon>
        <taxon>Moraxellales</taxon>
        <taxon>Moraxellaceae</taxon>
        <taxon>Moraxella</taxon>
    </lineage>
</organism>
<dbReference type="GO" id="GO:0034257">
    <property type="term" value="F:nicotinamide riboside transmembrane transporter activity"/>
    <property type="evidence" value="ECO:0007669"/>
    <property type="project" value="InterPro"/>
</dbReference>
<evidence type="ECO:0000256" key="6">
    <source>
        <dbReference type="ARBA" id="ARBA00022475"/>
    </source>
</evidence>
<keyword evidence="6" id="KW-1003">Cell membrane</keyword>